<dbReference type="SMART" id="SM00432">
    <property type="entry name" value="MADS"/>
    <property type="match status" value="1"/>
</dbReference>
<dbReference type="InterPro" id="IPR050142">
    <property type="entry name" value="MADS-box/MEF2_TF"/>
</dbReference>
<evidence type="ECO:0000259" key="6">
    <source>
        <dbReference type="PROSITE" id="PS50066"/>
    </source>
</evidence>
<name>V4KNF2_EUTSA</name>
<dbReference type="PRINTS" id="PR00404">
    <property type="entry name" value="MADSDOMAIN"/>
</dbReference>
<dbReference type="PROSITE" id="PS50066">
    <property type="entry name" value="MADS_BOX_2"/>
    <property type="match status" value="1"/>
</dbReference>
<dbReference type="InterPro" id="IPR036879">
    <property type="entry name" value="TF_MADSbox_sf"/>
</dbReference>
<feature type="non-terminal residue" evidence="7">
    <location>
        <position position="125"/>
    </location>
</feature>
<dbReference type="OMA" id="CKENWEN"/>
<dbReference type="Pfam" id="PF00319">
    <property type="entry name" value="SRF-TF"/>
    <property type="match status" value="1"/>
</dbReference>
<dbReference type="Gramene" id="ESQ28843">
    <property type="protein sequence ID" value="ESQ28843"/>
    <property type="gene ID" value="EUTSA_v10019481mg"/>
</dbReference>
<dbReference type="Proteomes" id="UP000030689">
    <property type="component" value="Unassembled WGS sequence"/>
</dbReference>
<evidence type="ECO:0000256" key="4">
    <source>
        <dbReference type="ARBA" id="ARBA00023163"/>
    </source>
</evidence>
<keyword evidence="5" id="KW-0539">Nucleus</keyword>
<evidence type="ECO:0000256" key="5">
    <source>
        <dbReference type="ARBA" id="ARBA00023242"/>
    </source>
</evidence>
<evidence type="ECO:0000256" key="1">
    <source>
        <dbReference type="ARBA" id="ARBA00004123"/>
    </source>
</evidence>
<keyword evidence="8" id="KW-1185">Reference proteome</keyword>
<keyword evidence="2" id="KW-0805">Transcription regulation</keyword>
<feature type="domain" description="MADS-box" evidence="6">
    <location>
        <begin position="1"/>
        <end position="50"/>
    </location>
</feature>
<accession>V4KNF2</accession>
<comment type="subcellular location">
    <subcellularLocation>
        <location evidence="1">Nucleus</location>
    </subcellularLocation>
</comment>
<reference evidence="7 8" key="1">
    <citation type="journal article" date="2013" name="Front. Plant Sci.">
        <title>The Reference Genome of the Halophytic Plant Eutrema salsugineum.</title>
        <authorList>
            <person name="Yang R."/>
            <person name="Jarvis D.E."/>
            <person name="Chen H."/>
            <person name="Beilstein M.A."/>
            <person name="Grimwood J."/>
            <person name="Jenkins J."/>
            <person name="Shu S."/>
            <person name="Prochnik S."/>
            <person name="Xin M."/>
            <person name="Ma C."/>
            <person name="Schmutz J."/>
            <person name="Wing R.A."/>
            <person name="Mitchell-Olds T."/>
            <person name="Schumaker K.S."/>
            <person name="Wang X."/>
        </authorList>
    </citation>
    <scope>NUCLEOTIDE SEQUENCE [LARGE SCALE GENOMIC DNA]</scope>
</reference>
<protein>
    <recommendedName>
        <fullName evidence="6">MADS-box domain-containing protein</fullName>
    </recommendedName>
</protein>
<evidence type="ECO:0000313" key="8">
    <source>
        <dbReference type="Proteomes" id="UP000030689"/>
    </source>
</evidence>
<dbReference type="GO" id="GO:0005634">
    <property type="term" value="C:nucleus"/>
    <property type="evidence" value="ECO:0007669"/>
    <property type="project" value="UniProtKB-SubCell"/>
</dbReference>
<evidence type="ECO:0000256" key="2">
    <source>
        <dbReference type="ARBA" id="ARBA00023015"/>
    </source>
</evidence>
<dbReference type="Gene3D" id="3.40.1810.10">
    <property type="entry name" value="Transcription factor, MADS-box"/>
    <property type="match status" value="1"/>
</dbReference>
<evidence type="ECO:0000256" key="3">
    <source>
        <dbReference type="ARBA" id="ARBA00023125"/>
    </source>
</evidence>
<dbReference type="eggNOG" id="KOG0014">
    <property type="taxonomic scope" value="Eukaryota"/>
</dbReference>
<dbReference type="InterPro" id="IPR002100">
    <property type="entry name" value="TF_MADSbox"/>
</dbReference>
<organism evidence="7 8">
    <name type="scientific">Eutrema salsugineum</name>
    <name type="common">Saltwater cress</name>
    <name type="synonym">Sisymbrium salsugineum</name>
    <dbReference type="NCBI Taxonomy" id="72664"/>
    <lineage>
        <taxon>Eukaryota</taxon>
        <taxon>Viridiplantae</taxon>
        <taxon>Streptophyta</taxon>
        <taxon>Embryophyta</taxon>
        <taxon>Tracheophyta</taxon>
        <taxon>Spermatophyta</taxon>
        <taxon>Magnoliopsida</taxon>
        <taxon>eudicotyledons</taxon>
        <taxon>Gunneridae</taxon>
        <taxon>Pentapetalae</taxon>
        <taxon>rosids</taxon>
        <taxon>malvids</taxon>
        <taxon>Brassicales</taxon>
        <taxon>Brassicaceae</taxon>
        <taxon>Eutremeae</taxon>
        <taxon>Eutrema</taxon>
    </lineage>
</organism>
<dbReference type="PANTHER" id="PTHR48019">
    <property type="entry name" value="SERUM RESPONSE FACTOR HOMOLOG"/>
    <property type="match status" value="1"/>
</dbReference>
<sequence>MNLRKVKLAFIANDSSRKKTFKKRKKRLLKKVKELSTFCGISACAIIYSSYDSNPEVWPSNSGMDQHKKIVDHETFLRQRIAKASEHLKRHGKDNMEQKMIEVMLQCLVGSLEIFHLNTMDLNDL</sequence>
<dbReference type="AlphaFoldDB" id="V4KNF2"/>
<dbReference type="GO" id="GO:0003677">
    <property type="term" value="F:DNA binding"/>
    <property type="evidence" value="ECO:0007669"/>
    <property type="project" value="UniProtKB-KW"/>
</dbReference>
<dbReference type="GO" id="GO:0046983">
    <property type="term" value="F:protein dimerization activity"/>
    <property type="evidence" value="ECO:0007669"/>
    <property type="project" value="InterPro"/>
</dbReference>
<dbReference type="STRING" id="72664.V4KNF2"/>
<dbReference type="KEGG" id="eus:EUTSA_v10019481mg"/>
<dbReference type="SUPFAM" id="SSF55455">
    <property type="entry name" value="SRF-like"/>
    <property type="match status" value="1"/>
</dbReference>
<gene>
    <name evidence="7" type="ORF">EUTSA_v10019481mg</name>
</gene>
<proteinExistence type="predicted"/>
<keyword evidence="3" id="KW-0238">DNA-binding</keyword>
<evidence type="ECO:0000313" key="7">
    <source>
        <dbReference type="EMBL" id="ESQ28843.1"/>
    </source>
</evidence>
<dbReference type="EMBL" id="KI517953">
    <property type="protein sequence ID" value="ESQ28843.1"/>
    <property type="molecule type" value="Genomic_DNA"/>
</dbReference>
<keyword evidence="4" id="KW-0804">Transcription</keyword>